<dbReference type="PANTHER" id="PTHR14445:SF36">
    <property type="entry name" value="FI03272P-RELATED"/>
    <property type="match status" value="1"/>
</dbReference>
<dbReference type="PROSITE" id="PS50829">
    <property type="entry name" value="GYF"/>
    <property type="match status" value="1"/>
</dbReference>
<feature type="compositionally biased region" description="Polar residues" evidence="1">
    <location>
        <begin position="254"/>
        <end position="267"/>
    </location>
</feature>
<dbReference type="GO" id="GO:0005829">
    <property type="term" value="C:cytosol"/>
    <property type="evidence" value="ECO:0007669"/>
    <property type="project" value="TreeGrafter"/>
</dbReference>
<comment type="caution">
    <text evidence="3">The sequence shown here is derived from an EMBL/GenBank/DDBJ whole genome shotgun (WGS) entry which is preliminary data.</text>
</comment>
<feature type="compositionally biased region" description="Basic and acidic residues" evidence="1">
    <location>
        <begin position="950"/>
        <end position="960"/>
    </location>
</feature>
<feature type="compositionally biased region" description="Gly residues" evidence="1">
    <location>
        <begin position="278"/>
        <end position="291"/>
    </location>
</feature>
<feature type="region of interest" description="Disordered" evidence="1">
    <location>
        <begin position="950"/>
        <end position="1027"/>
    </location>
</feature>
<accession>A0A815HWG5</accession>
<feature type="compositionally biased region" description="Polar residues" evidence="1">
    <location>
        <begin position="1113"/>
        <end position="1124"/>
    </location>
</feature>
<feature type="compositionally biased region" description="Low complexity" evidence="1">
    <location>
        <begin position="1156"/>
        <end position="1172"/>
    </location>
</feature>
<feature type="compositionally biased region" description="Basic and acidic residues" evidence="1">
    <location>
        <begin position="1318"/>
        <end position="1330"/>
    </location>
</feature>
<evidence type="ECO:0000256" key="1">
    <source>
        <dbReference type="SAM" id="MobiDB-lite"/>
    </source>
</evidence>
<dbReference type="InterPro" id="IPR051640">
    <property type="entry name" value="GRB10-interact_GYF"/>
</dbReference>
<dbReference type="Pfam" id="PF02213">
    <property type="entry name" value="GYF"/>
    <property type="match status" value="1"/>
</dbReference>
<feature type="compositionally biased region" description="Basic residues" evidence="1">
    <location>
        <begin position="1294"/>
        <end position="1303"/>
    </location>
</feature>
<feature type="compositionally biased region" description="Polar residues" evidence="1">
    <location>
        <begin position="373"/>
        <end position="404"/>
    </location>
</feature>
<dbReference type="Gene3D" id="3.30.1490.40">
    <property type="match status" value="1"/>
</dbReference>
<organism evidence="3 4">
    <name type="scientific">Rotaria magnacalcarata</name>
    <dbReference type="NCBI Taxonomy" id="392030"/>
    <lineage>
        <taxon>Eukaryota</taxon>
        <taxon>Metazoa</taxon>
        <taxon>Spiralia</taxon>
        <taxon>Gnathifera</taxon>
        <taxon>Rotifera</taxon>
        <taxon>Eurotatoria</taxon>
        <taxon>Bdelloidea</taxon>
        <taxon>Philodinida</taxon>
        <taxon>Philodinidae</taxon>
        <taxon>Rotaria</taxon>
    </lineage>
</organism>
<feature type="region of interest" description="Disordered" evidence="1">
    <location>
        <begin position="103"/>
        <end position="444"/>
    </location>
</feature>
<feature type="region of interest" description="Disordered" evidence="1">
    <location>
        <begin position="1050"/>
        <end position="1172"/>
    </location>
</feature>
<feature type="compositionally biased region" description="Basic and acidic residues" evidence="1">
    <location>
        <begin position="331"/>
        <end position="348"/>
    </location>
</feature>
<dbReference type="SMART" id="SM00444">
    <property type="entry name" value="GYF"/>
    <property type="match status" value="1"/>
</dbReference>
<gene>
    <name evidence="3" type="ORF">CJN711_LOCUS19741</name>
</gene>
<feature type="region of interest" description="Disordered" evidence="1">
    <location>
        <begin position="833"/>
        <end position="856"/>
    </location>
</feature>
<feature type="compositionally biased region" description="Polar residues" evidence="1">
    <location>
        <begin position="1050"/>
        <end position="1069"/>
    </location>
</feature>
<feature type="compositionally biased region" description="Low complexity" evidence="1">
    <location>
        <begin position="132"/>
        <end position="154"/>
    </location>
</feature>
<dbReference type="CDD" id="cd00072">
    <property type="entry name" value="GYF"/>
    <property type="match status" value="1"/>
</dbReference>
<feature type="compositionally biased region" description="Low complexity" evidence="1">
    <location>
        <begin position="1129"/>
        <end position="1143"/>
    </location>
</feature>
<dbReference type="InterPro" id="IPR035445">
    <property type="entry name" value="GYF-like_dom_sf"/>
</dbReference>
<dbReference type="EMBL" id="CAJNOV010009279">
    <property type="protein sequence ID" value="CAF1357235.1"/>
    <property type="molecule type" value="Genomic_DNA"/>
</dbReference>
<feature type="compositionally biased region" description="Low complexity" evidence="1">
    <location>
        <begin position="998"/>
        <end position="1007"/>
    </location>
</feature>
<feature type="compositionally biased region" description="Gly residues" evidence="1">
    <location>
        <begin position="121"/>
        <end position="131"/>
    </location>
</feature>
<dbReference type="Proteomes" id="UP000663855">
    <property type="component" value="Unassembled WGS sequence"/>
</dbReference>
<evidence type="ECO:0000313" key="4">
    <source>
        <dbReference type="Proteomes" id="UP000663855"/>
    </source>
</evidence>
<feature type="region of interest" description="Disordered" evidence="1">
    <location>
        <begin position="1273"/>
        <end position="1330"/>
    </location>
</feature>
<feature type="compositionally biased region" description="Low complexity" evidence="1">
    <location>
        <begin position="22"/>
        <end position="34"/>
    </location>
</feature>
<dbReference type="SUPFAM" id="SSF55277">
    <property type="entry name" value="GYF domain"/>
    <property type="match status" value="1"/>
</dbReference>
<evidence type="ECO:0000259" key="2">
    <source>
        <dbReference type="PROSITE" id="PS50829"/>
    </source>
</evidence>
<feature type="region of interest" description="Disordered" evidence="1">
    <location>
        <begin position="22"/>
        <end position="42"/>
    </location>
</feature>
<feature type="compositionally biased region" description="Low complexity" evidence="1">
    <location>
        <begin position="190"/>
        <end position="201"/>
    </location>
</feature>
<feature type="compositionally biased region" description="Polar residues" evidence="1">
    <location>
        <begin position="103"/>
        <end position="117"/>
    </location>
</feature>
<reference evidence="3" key="1">
    <citation type="submission" date="2021-02" db="EMBL/GenBank/DDBJ databases">
        <authorList>
            <person name="Nowell W R."/>
        </authorList>
    </citation>
    <scope>NUCLEOTIDE SEQUENCE</scope>
</reference>
<feature type="compositionally biased region" description="Low complexity" evidence="1">
    <location>
        <begin position="961"/>
        <end position="970"/>
    </location>
</feature>
<feature type="compositionally biased region" description="Low complexity" evidence="1">
    <location>
        <begin position="1070"/>
        <end position="1087"/>
    </location>
</feature>
<name>A0A815HWG5_9BILA</name>
<evidence type="ECO:0000313" key="3">
    <source>
        <dbReference type="EMBL" id="CAF1357235.1"/>
    </source>
</evidence>
<feature type="compositionally biased region" description="Basic and acidic residues" evidence="1">
    <location>
        <begin position="900"/>
        <end position="914"/>
    </location>
</feature>
<feature type="compositionally biased region" description="Basic and acidic residues" evidence="1">
    <location>
        <begin position="295"/>
        <end position="310"/>
    </location>
</feature>
<feature type="compositionally biased region" description="Polar residues" evidence="1">
    <location>
        <begin position="414"/>
        <end position="425"/>
    </location>
</feature>
<feature type="compositionally biased region" description="Low complexity" evidence="1">
    <location>
        <begin position="311"/>
        <end position="323"/>
    </location>
</feature>
<feature type="region of interest" description="Disordered" evidence="1">
    <location>
        <begin position="894"/>
        <end position="922"/>
    </location>
</feature>
<feature type="compositionally biased region" description="Polar residues" evidence="1">
    <location>
        <begin position="1008"/>
        <end position="1027"/>
    </location>
</feature>
<dbReference type="InterPro" id="IPR003169">
    <property type="entry name" value="GYF"/>
</dbReference>
<proteinExistence type="predicted"/>
<feature type="domain" description="GYF" evidence="2">
    <location>
        <begin position="513"/>
        <end position="568"/>
    </location>
</feature>
<sequence>MSSTTVAQQPLNFGPEWLRALSTPESTTSIPSTSGSGGGGGGSVFKFSATKYRYSKDEILALRANVTKRLSEDVRNEIMENLKDIESVFRPNIIEPLSLTTPTAEESAKMNSLSSYISGRTSGGGGGGRGGNNSQQSQQQHDPRSSRGGLVSNGRGNGSRGRGGRDHAFGPTRGNNNAEDSGDTGGGDDASGPSSSWSRGGYHSRGGGAFGNRVRSYDDREQPQSFRRGGTRQTSDAWRRSRGDEDENHDQNEDPSTSANGSASSWTHRGGQTRRGGSATGTGGGGSGGGASMENRTKSNDKWSHTDDRSGSSNSYESNQSRGWRSNAAMSDRDLNSRRPQPKRERIPEWMNDNDNDNQLNSSPFEQDAPFPTASSKRQSNENNEQSKSQTHSSIDDTSTNANVHVTKHKDDNASTLPKTDTNVMNVPKKIEIPEPKPIPPVQQPLASWEDEFEPSDVATIVVEATLAEDHDYSVPASSQKSPHPISIESIQPSVTSVMPQQRVQPSSVLIDDKQWFYKDPQNTVQGPFSSADMERWFAAGYFTGSLPVKRFGEAQFSSIQQLTQELGRIPFRSDGPSIPPVVQQPIVSESQKFNSMIFGASSTANNTYLDDYLLQQQPRQNIQQSLFNRQTSMPLPIVDPKPVTSPTMINPQLQAYFASQQQSQSQSSLFSSNLVNDPAIVYPQQPQLQRSTSATNQQQPLFDELHQHSFRQTPSQSNTSGSSTTSFFGATLSMSQSQKPDDIMTRLAQAMQSHGQQQQEKVEEQRRLDQQRREIDLERLKLAQQAEQLRLQREDEERRQFEQKQKFEEELRKKNEASVNSKNMIFDQMKEMAKTMDQKKQQQQQQQQQQPFKSQLQPKVELDPFLAFQQSLQYQKDQQAKIEAQKAENVRRFQQQQQLREHAQQQQQLREHAQQQQQSFKLPETANWARQLSHSDQIQKLNFAEIQKQEQEEERRARDAALAAQQLAKTDNVNIPSSSSSNKPGSWARTLFAGSTHNHNNNNRNNYFSSDQEITEPTSPDSPITSFNQQATNAVLSILNIHPKSRSAASQQSVPWNATSAAPSNTSLQDIQRQQQSQIEPKQPVQQPQPQPQQPTQSSSSGHSTPAWGGAFQQSTPPSSSSIFWGDTQQSSSPPAKSAATSNTKPLTPWTELKSAAASSSSTSKSNLAHAEFSKSEREVKCLFSTTRTQDALSKWTQTQFKDNLQAIDVPTLVQLLKDIDSSDEIIEYVQPYIGSVIKAREFASDFIVKRKQLANAEPELDNERLHELAMAPTSSNSGNGGDEGFQLASNGQKKKAKKTKGQKIDVKQLGFMVNNRPEHRDDIDKVPM</sequence>
<protein>
    <recommendedName>
        <fullName evidence="2">GYF domain-containing protein</fullName>
    </recommendedName>
</protein>
<dbReference type="PANTHER" id="PTHR14445">
    <property type="entry name" value="GRB10 INTERACTING GYF PROTEIN"/>
    <property type="match status" value="1"/>
</dbReference>
<feature type="compositionally biased region" description="Low complexity" evidence="1">
    <location>
        <begin position="842"/>
        <end position="851"/>
    </location>
</feature>